<feature type="region of interest" description="Disordered" evidence="1">
    <location>
        <begin position="1"/>
        <end position="70"/>
    </location>
</feature>
<feature type="transmembrane region" description="Helical" evidence="2">
    <location>
        <begin position="85"/>
        <end position="107"/>
    </location>
</feature>
<dbReference type="STRING" id="37992.A0A4Z0YGU0"/>
<dbReference type="SUPFAM" id="SSF53335">
    <property type="entry name" value="S-adenosyl-L-methionine-dependent methyltransferases"/>
    <property type="match status" value="1"/>
</dbReference>
<feature type="compositionally biased region" description="Basic and acidic residues" evidence="1">
    <location>
        <begin position="52"/>
        <end position="65"/>
    </location>
</feature>
<keyword evidence="4" id="KW-1185">Reference proteome</keyword>
<accession>A0A4Z0YGU0</accession>
<keyword evidence="2" id="KW-0472">Membrane</keyword>
<feature type="region of interest" description="Disordered" evidence="1">
    <location>
        <begin position="164"/>
        <end position="256"/>
    </location>
</feature>
<dbReference type="Gene3D" id="3.40.50.150">
    <property type="entry name" value="Vaccinia Virus protein VP39"/>
    <property type="match status" value="1"/>
</dbReference>
<feature type="compositionally biased region" description="Pro residues" evidence="1">
    <location>
        <begin position="215"/>
        <end position="234"/>
    </location>
</feature>
<name>A0A4Z0YGU0_9PEZI</name>
<dbReference type="OrthoDB" id="203237at2759"/>
<evidence type="ECO:0000313" key="3">
    <source>
        <dbReference type="EMBL" id="TGJ83549.1"/>
    </source>
</evidence>
<evidence type="ECO:0000313" key="4">
    <source>
        <dbReference type="Proteomes" id="UP000297716"/>
    </source>
</evidence>
<dbReference type="Gene3D" id="3.50.4.10">
    <property type="entry name" value="Hepatocyte Growth Factor"/>
    <property type="match status" value="1"/>
</dbReference>
<dbReference type="EMBL" id="SKBN01000090">
    <property type="protein sequence ID" value="TGJ83549.1"/>
    <property type="molecule type" value="Genomic_DNA"/>
</dbReference>
<evidence type="ECO:0000256" key="2">
    <source>
        <dbReference type="SAM" id="Phobius"/>
    </source>
</evidence>
<dbReference type="InterPro" id="IPR029063">
    <property type="entry name" value="SAM-dependent_MTases_sf"/>
</dbReference>
<feature type="compositionally biased region" description="Low complexity" evidence="1">
    <location>
        <begin position="205"/>
        <end position="214"/>
    </location>
</feature>
<evidence type="ECO:0008006" key="5">
    <source>
        <dbReference type="Google" id="ProtNLM"/>
    </source>
</evidence>
<evidence type="ECO:0000256" key="1">
    <source>
        <dbReference type="SAM" id="MobiDB-lite"/>
    </source>
</evidence>
<comment type="caution">
    <text evidence="3">The sequence shown here is derived from an EMBL/GenBank/DDBJ whole genome shotgun (WGS) entry which is preliminary data.</text>
</comment>
<gene>
    <name evidence="3" type="ORF">E0Z10_g5214</name>
</gene>
<feature type="compositionally biased region" description="Basic and acidic residues" evidence="1">
    <location>
        <begin position="34"/>
        <end position="44"/>
    </location>
</feature>
<protein>
    <recommendedName>
        <fullName evidence="5">Apple domain-containing protein</fullName>
    </recommendedName>
</protein>
<dbReference type="AlphaFoldDB" id="A0A4Z0YGU0"/>
<sequence>MELRRPEEGLEVAAPNPRQSQPGLIVVAGPRIVSPEEKLRKPEQKTWNPEPIQRHDATQESKPIQRDGIASEPDKKIWGLRRRTFQILVVIAILALAGVIIGVAVAVTQQKRDHSTVLSTPGGGQVSNSSLSIPPLVVTETVALYVTSDSSAFVTLLKTEIPSPSRHLSKTTTAMGGRESEDSVPTSVATVFITKLPSPTDTIRSQPTTTVSSSPLPPKQTSPSLPLPPSPTPSSPSSRDCIADDGSTYKDPGTGDKFRIECTVAHEGKDIVNLEAETMQACISMCAKNSHCKGAIWYNVGKGQGTDLNYCWLKSEMDDNDVRITPDAQVQPSANSVSECSQGSVGGVRLLLLTPLGTFEGIMTPSNETKDSVPGRIRVKLNPVEQTMILTLWSRARDAASLNPALGDMNAQKILDRVDASSFSPTLFPSDYRYHNYITVRAKQLDDCVWAGSSGDETAAVVRRECSLGHLDKPEVVNLRRRLIPDPISAAGECKEWDYRLVGASVTDESWIEEIPHDRPLLVIAEGLFPYLTPEEGTALLRRLVKHAVSGCVVMDTVGTILTRYTSFMPLFRGTSVRMKWGVDDGEEVARAHPRLYLAETVLFRDLLPGMFASAAPPCLGVLTPVFSLLPSWRTYGQLLRLEF</sequence>
<organism evidence="3 4">
    <name type="scientific">Xylaria hypoxylon</name>
    <dbReference type="NCBI Taxonomy" id="37992"/>
    <lineage>
        <taxon>Eukaryota</taxon>
        <taxon>Fungi</taxon>
        <taxon>Dikarya</taxon>
        <taxon>Ascomycota</taxon>
        <taxon>Pezizomycotina</taxon>
        <taxon>Sordariomycetes</taxon>
        <taxon>Xylariomycetidae</taxon>
        <taxon>Xylariales</taxon>
        <taxon>Xylariaceae</taxon>
        <taxon>Xylaria</taxon>
    </lineage>
</organism>
<keyword evidence="2" id="KW-0812">Transmembrane</keyword>
<dbReference type="Proteomes" id="UP000297716">
    <property type="component" value="Unassembled WGS sequence"/>
</dbReference>
<keyword evidence="2" id="KW-1133">Transmembrane helix</keyword>
<reference evidence="3 4" key="1">
    <citation type="submission" date="2019-03" db="EMBL/GenBank/DDBJ databases">
        <title>Draft genome sequence of Xylaria hypoxylon DSM 108379, a ubiquitous saprotrophic-parasitic fungi on hardwood.</title>
        <authorList>
            <person name="Buettner E."/>
            <person name="Leonhardt S."/>
            <person name="Gebauer A.M."/>
            <person name="Liers C."/>
            <person name="Hofrichter M."/>
            <person name="Kellner H."/>
        </authorList>
    </citation>
    <scope>NUCLEOTIDE SEQUENCE [LARGE SCALE GENOMIC DNA]</scope>
    <source>
        <strain evidence="3 4">DSM 108379</strain>
    </source>
</reference>
<proteinExistence type="predicted"/>